<keyword evidence="1" id="KW-0732">Signal</keyword>
<accession>A0A081PDS5</accession>
<dbReference type="Proteomes" id="UP000028007">
    <property type="component" value="Unassembled WGS sequence"/>
</dbReference>
<protein>
    <submittedName>
        <fullName evidence="2">Membrane protein</fullName>
    </submittedName>
</protein>
<dbReference type="RefSeq" id="WP_037443332.1">
    <property type="nucleotide sequence ID" value="NZ_JNFF01000102.1"/>
</dbReference>
<dbReference type="eggNOG" id="COG1538">
    <property type="taxonomic scope" value="Bacteria"/>
</dbReference>
<evidence type="ECO:0000256" key="1">
    <source>
        <dbReference type="SAM" id="SignalP"/>
    </source>
</evidence>
<feature type="chain" id="PRO_5005160406" evidence="1">
    <location>
        <begin position="20"/>
        <end position="225"/>
    </location>
</feature>
<gene>
    <name evidence="2" type="ORF">N180_19590</name>
</gene>
<dbReference type="OrthoDB" id="793488at2"/>
<dbReference type="SUPFAM" id="SSF56954">
    <property type="entry name" value="Outer membrane efflux proteins (OEP)"/>
    <property type="match status" value="1"/>
</dbReference>
<comment type="caution">
    <text evidence="2">The sequence shown here is derived from an EMBL/GenBank/DDBJ whole genome shotgun (WGS) entry which is preliminary data.</text>
</comment>
<dbReference type="Gene3D" id="1.20.1600.10">
    <property type="entry name" value="Outer membrane efflux proteins (OEP)"/>
    <property type="match status" value="1"/>
</dbReference>
<organism evidence="2 3">
    <name type="scientific">Pedobacter antarcticus 4BY</name>
    <dbReference type="NCBI Taxonomy" id="1358423"/>
    <lineage>
        <taxon>Bacteria</taxon>
        <taxon>Pseudomonadati</taxon>
        <taxon>Bacteroidota</taxon>
        <taxon>Sphingobacteriia</taxon>
        <taxon>Sphingobacteriales</taxon>
        <taxon>Sphingobacteriaceae</taxon>
        <taxon>Pedobacter</taxon>
    </lineage>
</organism>
<sequence length="225" mass="25546">MKKLYIFLLCSLFTLSASAQESIIGDINYSLLQKYIELARLNFPRTKIFEARAESAKTAIPINAVSYLDIFNVSYFYRPDKKSDVLNPINPYTVNGFQFGVSLNLGNFLQKPYIGKKARADYKIAQLEAQEYDMSLGTEVKRRYYAYIEQLGQLKVNTQSVQDNKNVAENLKYKFEKGEISLEVYNQSRINLAAANTAKITSEVSYLTAKDALEEIVGKPLAEVK</sequence>
<dbReference type="AlphaFoldDB" id="A0A081PDS5"/>
<feature type="signal peptide" evidence="1">
    <location>
        <begin position="1"/>
        <end position="19"/>
    </location>
</feature>
<dbReference type="EMBL" id="JNFF01000102">
    <property type="protein sequence ID" value="KEQ28848.1"/>
    <property type="molecule type" value="Genomic_DNA"/>
</dbReference>
<keyword evidence="3" id="KW-1185">Reference proteome</keyword>
<name>A0A081PDS5_9SPHI</name>
<proteinExistence type="predicted"/>
<evidence type="ECO:0000313" key="2">
    <source>
        <dbReference type="EMBL" id="KEQ28848.1"/>
    </source>
</evidence>
<reference evidence="2 3" key="1">
    <citation type="journal article" date="1992" name="Int. J. Syst. Bacteriol.">
        <title>Sphingobacterium antarcticus sp. nov. a Psychrotrophic Bacterium from the Soils of Schirmacher Oasis, Antarctica.</title>
        <authorList>
            <person name="Shivaji S."/>
            <person name="Ray M.K."/>
            <person name="Rao N.S."/>
            <person name="Saiserr L."/>
            <person name="Jagannadham M.V."/>
            <person name="Kumar G.S."/>
            <person name="Reddy G."/>
            <person name="Bhargava P.M."/>
        </authorList>
    </citation>
    <scope>NUCLEOTIDE SEQUENCE [LARGE SCALE GENOMIC DNA]</scope>
    <source>
        <strain evidence="2 3">4BY</strain>
    </source>
</reference>
<dbReference type="GO" id="GO:0015562">
    <property type="term" value="F:efflux transmembrane transporter activity"/>
    <property type="evidence" value="ECO:0007669"/>
    <property type="project" value="InterPro"/>
</dbReference>
<evidence type="ECO:0000313" key="3">
    <source>
        <dbReference type="Proteomes" id="UP000028007"/>
    </source>
</evidence>